<sequence length="58" mass="6883">MSNWNFYYNFWFINFCIIAWYKFEINVFLILASVLNVNGNTDNNFVYWAHLHGIGGLG</sequence>
<feature type="transmembrane region" description="Helical" evidence="1">
    <location>
        <begin position="6"/>
        <end position="23"/>
    </location>
</feature>
<dbReference type="KEGG" id="smia:P344_04630"/>
<dbReference type="HOGENOM" id="CLU_2976993_0_0_14"/>
<keyword evidence="1" id="KW-0812">Transmembrane</keyword>
<dbReference type="EMBL" id="CP006720">
    <property type="protein sequence ID" value="AHI58248.1"/>
    <property type="molecule type" value="Genomic_DNA"/>
</dbReference>
<evidence type="ECO:0000313" key="2">
    <source>
        <dbReference type="EMBL" id="AHI58248.1"/>
    </source>
</evidence>
<accession>W6ALT2</accession>
<dbReference type="Proteomes" id="UP000019260">
    <property type="component" value="Chromosome"/>
</dbReference>
<dbReference type="AlphaFoldDB" id="W6ALT2"/>
<keyword evidence="3" id="KW-1185">Reference proteome</keyword>
<dbReference type="STRING" id="838561.P344_04630"/>
<keyword evidence="1" id="KW-1133">Transmembrane helix</keyword>
<name>W6ALT2_9MOLU</name>
<organism evidence="2 3">
    <name type="scientific">Spiroplasma mirum ATCC 29335</name>
    <dbReference type="NCBI Taxonomy" id="838561"/>
    <lineage>
        <taxon>Bacteria</taxon>
        <taxon>Bacillati</taxon>
        <taxon>Mycoplasmatota</taxon>
        <taxon>Mollicutes</taxon>
        <taxon>Entomoplasmatales</taxon>
        <taxon>Spiroplasmataceae</taxon>
        <taxon>Spiroplasma</taxon>
    </lineage>
</organism>
<evidence type="ECO:0000256" key="1">
    <source>
        <dbReference type="SAM" id="Phobius"/>
    </source>
</evidence>
<protein>
    <submittedName>
        <fullName evidence="2">Uncharacterized protein</fullName>
    </submittedName>
</protein>
<evidence type="ECO:0000313" key="3">
    <source>
        <dbReference type="Proteomes" id="UP000019260"/>
    </source>
</evidence>
<reference evidence="2 3" key="1">
    <citation type="submission" date="2013-09" db="EMBL/GenBank/DDBJ databases">
        <title>Complete genome sequence of Spiroplasma mirum suckling mouse cataract agent.</title>
        <authorList>
            <person name="Landry C.A."/>
            <person name="Bastian F.O."/>
            <person name="Thune R.L."/>
        </authorList>
    </citation>
    <scope>NUCLEOTIDE SEQUENCE [LARGE SCALE GENOMIC DNA]</scope>
    <source>
        <strain evidence="2 3">SMCA</strain>
    </source>
</reference>
<gene>
    <name evidence="2" type="ORF">P344_04630</name>
</gene>
<keyword evidence="1" id="KW-0472">Membrane</keyword>
<proteinExistence type="predicted"/>